<comment type="function">
    <text evidence="1">Substrate recognition and binding subunit of the essential mitochondrial processing protease (MPP), which cleaves the mitochondrial sequence off newly imported precursors proteins.</text>
</comment>
<keyword evidence="7" id="KW-1185">Reference proteome</keyword>
<organism evidence="6 7">
    <name type="scientific">Jaminaea rosea</name>
    <dbReference type="NCBI Taxonomy" id="1569628"/>
    <lineage>
        <taxon>Eukaryota</taxon>
        <taxon>Fungi</taxon>
        <taxon>Dikarya</taxon>
        <taxon>Basidiomycota</taxon>
        <taxon>Ustilaginomycotina</taxon>
        <taxon>Exobasidiomycetes</taxon>
        <taxon>Microstromatales</taxon>
        <taxon>Microstromatales incertae sedis</taxon>
        <taxon>Jaminaea</taxon>
    </lineage>
</organism>
<sequence>MRPTSALLLSAASKAAAPASSRSYTRHTVAKALSIAASSSPRSSPPPRSALTKPGRSYASHSPSSLSSPPLVQTTTLPNGVRVATESTPGHFSAVGVYVDAGSRFERPWVAGESGVSHLLDRMAFKSTSNRSSEQMTGEIEKLGGQVMCSSSRETIMYQSSMFNQDLPAVLSILADTIQHPLILPEELNQQREAAAYEISEIWNKPEMILPELLHMTAYKNNTLGNPLLCPMESLEQMTVENLQGFIKEWYKPERIVVAGAGMPHEELVGLTGELFGKARAQETVLDSPSASASSAGSSSGRSSRSSSSASSLWASPFSTTAKTPASHAPGQPSLAEIATAKARYTGGDLYLPRPDLPFTHIYIAFEGVSIHDDDIYALAVLQILLGGGSSFSAGGPGKGMYSRLYNVLNTQHAVDYIAAFLHSYNDSALFGIAAACEPRFTPQIASVIAQQLELCTGAGGGRHTLTGSGGVTRAELARARNQLKSSLMMALESRLVEVEDLGRQVQVHGTKVGVEEMCEKIDRVDLEVLQRVARRVLRPQQAGGGKMLNHGLGSGQTTVVAQGHLEGLGDVREMLFRRGLGAKPTTIA</sequence>
<dbReference type="EMBL" id="KZ819672">
    <property type="protein sequence ID" value="PWN26150.1"/>
    <property type="molecule type" value="Genomic_DNA"/>
</dbReference>
<dbReference type="GO" id="GO:0046872">
    <property type="term" value="F:metal ion binding"/>
    <property type="evidence" value="ECO:0007669"/>
    <property type="project" value="InterPro"/>
</dbReference>
<gene>
    <name evidence="6" type="ORF">BDZ90DRAFT_233295</name>
</gene>
<dbReference type="Proteomes" id="UP000245884">
    <property type="component" value="Unassembled WGS sequence"/>
</dbReference>
<evidence type="ECO:0000259" key="4">
    <source>
        <dbReference type="Pfam" id="PF00675"/>
    </source>
</evidence>
<feature type="region of interest" description="Disordered" evidence="3">
    <location>
        <begin position="287"/>
        <end position="312"/>
    </location>
</feature>
<name>A0A316ULN8_9BASI</name>
<accession>A0A316ULN8</accession>
<evidence type="ECO:0000256" key="3">
    <source>
        <dbReference type="SAM" id="MobiDB-lite"/>
    </source>
</evidence>
<feature type="domain" description="Peptidase M16 C-terminal" evidence="5">
    <location>
        <begin position="238"/>
        <end position="484"/>
    </location>
</feature>
<dbReference type="OrthoDB" id="277191at2759"/>
<evidence type="ECO:0000259" key="5">
    <source>
        <dbReference type="Pfam" id="PF05193"/>
    </source>
</evidence>
<dbReference type="GO" id="GO:0006627">
    <property type="term" value="P:protein processing involved in protein targeting to mitochondrion"/>
    <property type="evidence" value="ECO:0007669"/>
    <property type="project" value="TreeGrafter"/>
</dbReference>
<dbReference type="Gene3D" id="3.30.830.10">
    <property type="entry name" value="Metalloenzyme, LuxS/M16 peptidase-like"/>
    <property type="match status" value="2"/>
</dbReference>
<dbReference type="GeneID" id="37028402"/>
<reference evidence="6 7" key="1">
    <citation type="journal article" date="2018" name="Mol. Biol. Evol.">
        <title>Broad Genomic Sampling Reveals a Smut Pathogenic Ancestry of the Fungal Clade Ustilaginomycotina.</title>
        <authorList>
            <person name="Kijpornyongpan T."/>
            <person name="Mondo S.J."/>
            <person name="Barry K."/>
            <person name="Sandor L."/>
            <person name="Lee J."/>
            <person name="Lipzen A."/>
            <person name="Pangilinan J."/>
            <person name="LaButti K."/>
            <person name="Hainaut M."/>
            <person name="Henrissat B."/>
            <person name="Grigoriev I.V."/>
            <person name="Spatafora J.W."/>
            <person name="Aime M.C."/>
        </authorList>
    </citation>
    <scope>NUCLEOTIDE SEQUENCE [LARGE SCALE GENOMIC DNA]</scope>
    <source>
        <strain evidence="6 7">MCA 5214</strain>
    </source>
</reference>
<dbReference type="Pfam" id="PF00675">
    <property type="entry name" value="Peptidase_M16"/>
    <property type="match status" value="1"/>
</dbReference>
<dbReference type="InterPro" id="IPR007863">
    <property type="entry name" value="Peptidase_M16_C"/>
</dbReference>
<proteinExistence type="inferred from homology"/>
<dbReference type="InterPro" id="IPR011249">
    <property type="entry name" value="Metalloenz_LuxS/M16"/>
</dbReference>
<feature type="compositionally biased region" description="Low complexity" evidence="3">
    <location>
        <begin position="288"/>
        <end position="312"/>
    </location>
</feature>
<feature type="compositionally biased region" description="Low complexity" evidence="3">
    <location>
        <begin position="60"/>
        <end position="75"/>
    </location>
</feature>
<dbReference type="SUPFAM" id="SSF63411">
    <property type="entry name" value="LuxS/MPP-like metallohydrolase"/>
    <property type="match status" value="2"/>
</dbReference>
<dbReference type="STRING" id="1569628.A0A316ULN8"/>
<feature type="domain" description="Peptidase M16 N-terminal" evidence="4">
    <location>
        <begin position="82"/>
        <end position="231"/>
    </location>
</feature>
<evidence type="ECO:0000313" key="6">
    <source>
        <dbReference type="EMBL" id="PWN26150.1"/>
    </source>
</evidence>
<feature type="region of interest" description="Disordered" evidence="3">
    <location>
        <begin position="35"/>
        <end position="75"/>
    </location>
</feature>
<dbReference type="GO" id="GO:0005739">
    <property type="term" value="C:mitochondrion"/>
    <property type="evidence" value="ECO:0007669"/>
    <property type="project" value="TreeGrafter"/>
</dbReference>
<dbReference type="PANTHER" id="PTHR11851:SF49">
    <property type="entry name" value="MITOCHONDRIAL-PROCESSING PEPTIDASE SUBUNIT ALPHA"/>
    <property type="match status" value="1"/>
</dbReference>
<dbReference type="InterPro" id="IPR050361">
    <property type="entry name" value="MPP/UQCRC_Complex"/>
</dbReference>
<protein>
    <recommendedName>
        <fullName evidence="8">LuxS/MPP-like metallohydrolase</fullName>
    </recommendedName>
</protein>
<dbReference type="PANTHER" id="PTHR11851">
    <property type="entry name" value="METALLOPROTEASE"/>
    <property type="match status" value="1"/>
</dbReference>
<evidence type="ECO:0000256" key="2">
    <source>
        <dbReference type="ARBA" id="ARBA00007261"/>
    </source>
</evidence>
<dbReference type="InterPro" id="IPR011765">
    <property type="entry name" value="Pept_M16_N"/>
</dbReference>
<evidence type="ECO:0008006" key="8">
    <source>
        <dbReference type="Google" id="ProtNLM"/>
    </source>
</evidence>
<evidence type="ECO:0000313" key="7">
    <source>
        <dbReference type="Proteomes" id="UP000245884"/>
    </source>
</evidence>
<dbReference type="FunFam" id="3.30.830.10:FF:000032">
    <property type="entry name" value="Mitochondrial processing peptidase, alpha subunit"/>
    <property type="match status" value="1"/>
</dbReference>
<dbReference type="Pfam" id="PF05193">
    <property type="entry name" value="Peptidase_M16_C"/>
    <property type="match status" value="1"/>
</dbReference>
<evidence type="ECO:0000256" key="1">
    <source>
        <dbReference type="ARBA" id="ARBA00002123"/>
    </source>
</evidence>
<dbReference type="AlphaFoldDB" id="A0A316ULN8"/>
<comment type="similarity">
    <text evidence="2">Belongs to the peptidase M16 family.</text>
</comment>
<dbReference type="RefSeq" id="XP_025360762.1">
    <property type="nucleotide sequence ID" value="XM_025506579.1"/>
</dbReference>